<feature type="region of interest" description="Disordered" evidence="1">
    <location>
        <begin position="113"/>
        <end position="200"/>
    </location>
</feature>
<sequence length="296" mass="35180">MAQYLDSEADVSEGEEELDQNEKKKLKKLKAMEESDDEEEDDEDQLREELKDLIDDNPIEESEGEDSDGSGHHKKRKQSDDEDFDDRLEDEDYDLIEENLGVRLERKRFKRLRRIQDEESEEEQEKEADDERDAIANELFEGSGDEDERRSERSHRPEAETFEEGSDEGEYTDADDFIVDDDGRPIAEKRKKKKPIFSDAALQEAQDIFGVDFDYDEFGKYGEEDYEEEEEEEEEDEYLDDDIDTERPRRPKKQLKKKTTRKSIFEIYEPSELKRGHFTDMDNEVRRNDHDNNDTR</sequence>
<keyword evidence="3" id="KW-0648">Protein biosynthesis</keyword>
<name>A0A0J7K8T2_LASNI</name>
<feature type="compositionally biased region" description="Basic and acidic residues" evidence="1">
    <location>
        <begin position="271"/>
        <end position="296"/>
    </location>
</feature>
<feature type="domain" description="Spt6 acidic N-terminal" evidence="2">
    <location>
        <begin position="34"/>
        <end position="118"/>
    </location>
</feature>
<comment type="caution">
    <text evidence="3">The sequence shown here is derived from an EMBL/GenBank/DDBJ whole genome shotgun (WGS) entry which is preliminary data.</text>
</comment>
<feature type="compositionally biased region" description="Acidic residues" evidence="1">
    <location>
        <begin position="224"/>
        <end position="244"/>
    </location>
</feature>
<proteinExistence type="predicted"/>
<evidence type="ECO:0000259" key="2">
    <source>
        <dbReference type="Pfam" id="PF14632"/>
    </source>
</evidence>
<dbReference type="GO" id="GO:0008023">
    <property type="term" value="C:transcription elongation factor complex"/>
    <property type="evidence" value="ECO:0007669"/>
    <property type="project" value="TreeGrafter"/>
</dbReference>
<feature type="region of interest" description="Disordered" evidence="1">
    <location>
        <begin position="215"/>
        <end position="296"/>
    </location>
</feature>
<evidence type="ECO:0000313" key="4">
    <source>
        <dbReference type="Proteomes" id="UP000036403"/>
    </source>
</evidence>
<dbReference type="GO" id="GO:0031491">
    <property type="term" value="F:nucleosome binding"/>
    <property type="evidence" value="ECO:0007669"/>
    <property type="project" value="TreeGrafter"/>
</dbReference>
<feature type="compositionally biased region" description="Basic and acidic residues" evidence="1">
    <location>
        <begin position="147"/>
        <end position="159"/>
    </location>
</feature>
<keyword evidence="4" id="KW-1185">Reference proteome</keyword>
<dbReference type="PANTHER" id="PTHR10145">
    <property type="entry name" value="TRANSCRIPTION ELONGATION FACTOR SPT6"/>
    <property type="match status" value="1"/>
</dbReference>
<accession>A0A0J7K8T2</accession>
<keyword evidence="3" id="KW-0251">Elongation factor</keyword>
<dbReference type="GO" id="GO:0042393">
    <property type="term" value="F:histone binding"/>
    <property type="evidence" value="ECO:0007669"/>
    <property type="project" value="TreeGrafter"/>
</dbReference>
<dbReference type="AlphaFoldDB" id="A0A0J7K8T2"/>
<feature type="region of interest" description="Disordered" evidence="1">
    <location>
        <begin position="1"/>
        <end position="99"/>
    </location>
</feature>
<feature type="compositionally biased region" description="Acidic residues" evidence="1">
    <location>
        <begin position="80"/>
        <end position="97"/>
    </location>
</feature>
<protein>
    <submittedName>
        <fullName evidence="3">Transcription elongation factor spt6</fullName>
    </submittedName>
</protein>
<dbReference type="Pfam" id="PF14632">
    <property type="entry name" value="SPT6_acidic"/>
    <property type="match status" value="1"/>
</dbReference>
<dbReference type="PaxDb" id="67767-A0A0J7K8T2"/>
<dbReference type="PANTHER" id="PTHR10145:SF6">
    <property type="entry name" value="TRANSCRIPTION ELONGATION FACTOR SPT6"/>
    <property type="match status" value="1"/>
</dbReference>
<feature type="compositionally biased region" description="Acidic residues" evidence="1">
    <location>
        <begin position="7"/>
        <end position="19"/>
    </location>
</feature>
<feature type="compositionally biased region" description="Basic residues" evidence="1">
    <location>
        <begin position="249"/>
        <end position="261"/>
    </location>
</feature>
<feature type="compositionally biased region" description="Acidic residues" evidence="1">
    <location>
        <begin position="55"/>
        <end position="68"/>
    </location>
</feature>
<feature type="compositionally biased region" description="Acidic residues" evidence="1">
    <location>
        <begin position="118"/>
        <end position="132"/>
    </location>
</feature>
<dbReference type="Proteomes" id="UP000036403">
    <property type="component" value="Unassembled WGS sequence"/>
</dbReference>
<gene>
    <name evidence="3" type="ORF">RF55_14198</name>
</gene>
<evidence type="ECO:0000256" key="1">
    <source>
        <dbReference type="SAM" id="MobiDB-lite"/>
    </source>
</evidence>
<feature type="compositionally biased region" description="Acidic residues" evidence="1">
    <location>
        <begin position="34"/>
        <end position="46"/>
    </location>
</feature>
<dbReference type="InterPro" id="IPR017072">
    <property type="entry name" value="TF_Spt6"/>
</dbReference>
<reference evidence="3 4" key="1">
    <citation type="submission" date="2015-04" db="EMBL/GenBank/DDBJ databases">
        <title>Lasius niger genome sequencing.</title>
        <authorList>
            <person name="Konorov E.A."/>
            <person name="Nikitin M.A."/>
            <person name="Kirill M.V."/>
            <person name="Chang P."/>
        </authorList>
    </citation>
    <scope>NUCLEOTIDE SEQUENCE [LARGE SCALE GENOMIC DNA]</scope>
    <source>
        <tissue evidence="3">Whole</tissue>
    </source>
</reference>
<dbReference type="GO" id="GO:0034728">
    <property type="term" value="P:nucleosome organization"/>
    <property type="evidence" value="ECO:0007669"/>
    <property type="project" value="TreeGrafter"/>
</dbReference>
<dbReference type="GO" id="GO:0003746">
    <property type="term" value="F:translation elongation factor activity"/>
    <property type="evidence" value="ECO:0007669"/>
    <property type="project" value="UniProtKB-KW"/>
</dbReference>
<dbReference type="EMBL" id="LBMM01011588">
    <property type="protein sequence ID" value="KMQ86747.1"/>
    <property type="molecule type" value="Genomic_DNA"/>
</dbReference>
<dbReference type="InterPro" id="IPR028083">
    <property type="entry name" value="Spt6_acidic_N_dom"/>
</dbReference>
<dbReference type="GO" id="GO:0140673">
    <property type="term" value="P:transcription elongation-coupled chromatin remodeling"/>
    <property type="evidence" value="ECO:0007669"/>
    <property type="project" value="InterPro"/>
</dbReference>
<organism evidence="3 4">
    <name type="scientific">Lasius niger</name>
    <name type="common">Black garden ant</name>
    <dbReference type="NCBI Taxonomy" id="67767"/>
    <lineage>
        <taxon>Eukaryota</taxon>
        <taxon>Metazoa</taxon>
        <taxon>Ecdysozoa</taxon>
        <taxon>Arthropoda</taxon>
        <taxon>Hexapoda</taxon>
        <taxon>Insecta</taxon>
        <taxon>Pterygota</taxon>
        <taxon>Neoptera</taxon>
        <taxon>Endopterygota</taxon>
        <taxon>Hymenoptera</taxon>
        <taxon>Apocrita</taxon>
        <taxon>Aculeata</taxon>
        <taxon>Formicoidea</taxon>
        <taxon>Formicidae</taxon>
        <taxon>Formicinae</taxon>
        <taxon>Lasius</taxon>
        <taxon>Lasius</taxon>
    </lineage>
</organism>
<evidence type="ECO:0000313" key="3">
    <source>
        <dbReference type="EMBL" id="KMQ86747.1"/>
    </source>
</evidence>
<feature type="compositionally biased region" description="Acidic residues" evidence="1">
    <location>
        <begin position="160"/>
        <end position="180"/>
    </location>
</feature>
<dbReference type="OrthoDB" id="343921at2759"/>
<dbReference type="STRING" id="67767.A0A0J7K8T2"/>